<dbReference type="InterPro" id="IPR019635">
    <property type="entry name" value="DUF2500"/>
</dbReference>
<evidence type="ECO:0000313" key="1">
    <source>
        <dbReference type="EMBL" id="RKF22185.1"/>
    </source>
</evidence>
<name>A0A420EN80_9ALTE</name>
<organism evidence="1 2">
    <name type="scientific">Alginatibacterium sediminis</name>
    <dbReference type="NCBI Taxonomy" id="2164068"/>
    <lineage>
        <taxon>Bacteria</taxon>
        <taxon>Pseudomonadati</taxon>
        <taxon>Pseudomonadota</taxon>
        <taxon>Gammaproteobacteria</taxon>
        <taxon>Alteromonadales</taxon>
        <taxon>Alteromonadaceae</taxon>
        <taxon>Alginatibacterium</taxon>
    </lineage>
</organism>
<reference evidence="1 2" key="1">
    <citation type="submission" date="2018-09" db="EMBL/GenBank/DDBJ databases">
        <authorList>
            <person name="Wang Z."/>
        </authorList>
    </citation>
    <scope>NUCLEOTIDE SEQUENCE [LARGE SCALE GENOMIC DNA]</scope>
    <source>
        <strain evidence="1 2">ALS 81</strain>
    </source>
</reference>
<dbReference type="Pfam" id="PF10694">
    <property type="entry name" value="DUF2500"/>
    <property type="match status" value="1"/>
</dbReference>
<dbReference type="Proteomes" id="UP000286482">
    <property type="component" value="Unassembled WGS sequence"/>
</dbReference>
<keyword evidence="2" id="KW-1185">Reference proteome</keyword>
<comment type="caution">
    <text evidence="1">The sequence shown here is derived from an EMBL/GenBank/DDBJ whole genome shotgun (WGS) entry which is preliminary data.</text>
</comment>
<dbReference type="AlphaFoldDB" id="A0A420EN80"/>
<gene>
    <name evidence="1" type="ORF">DBZ36_00625</name>
</gene>
<accession>A0A420EN80</accession>
<dbReference type="EMBL" id="RAQO01000001">
    <property type="protein sequence ID" value="RKF22185.1"/>
    <property type="molecule type" value="Genomic_DNA"/>
</dbReference>
<dbReference type="OrthoDB" id="5917531at2"/>
<proteinExistence type="predicted"/>
<evidence type="ECO:0000313" key="2">
    <source>
        <dbReference type="Proteomes" id="UP000286482"/>
    </source>
</evidence>
<dbReference type="Gene3D" id="2.40.50.660">
    <property type="match status" value="1"/>
</dbReference>
<protein>
    <submittedName>
        <fullName evidence="1">DUF2500 family protein</fullName>
    </submittedName>
</protein>
<sequence>MPGWFIGLAVIFVAFGLVHARRKQKQRQWDANQELRIVEAVLSNKQCYGQSKRDNVEHLFSKDSRQGAGPFYLFFSPAEGGETRKFEVNEQQYQSIDEGVQGQLHLQGSRLILFTNPELEIEFNSPL</sequence>
<dbReference type="RefSeq" id="WP_120352988.1">
    <property type="nucleotide sequence ID" value="NZ_RAQO01000001.1"/>
</dbReference>